<feature type="transmembrane region" description="Helical" evidence="2">
    <location>
        <begin position="12"/>
        <end position="32"/>
    </location>
</feature>
<gene>
    <name evidence="3" type="ORF">GO493_21280</name>
</gene>
<dbReference type="EMBL" id="WRXN01000010">
    <property type="protein sequence ID" value="MVT10819.1"/>
    <property type="molecule type" value="Genomic_DNA"/>
</dbReference>
<accession>A0A7K1U8X8</accession>
<keyword evidence="2" id="KW-0472">Membrane</keyword>
<dbReference type="RefSeq" id="WP_157308254.1">
    <property type="nucleotide sequence ID" value="NZ_WRXN01000010.1"/>
</dbReference>
<reference evidence="3 4" key="1">
    <citation type="submission" date="2019-12" db="EMBL/GenBank/DDBJ databases">
        <title>Chitinophaga sp. strain ysch24 (GDMCC 1.1355), whole genome shotgun sequence.</title>
        <authorList>
            <person name="Zhang X."/>
        </authorList>
    </citation>
    <scope>NUCLEOTIDE SEQUENCE [LARGE SCALE GENOMIC DNA]</scope>
    <source>
        <strain evidence="4">ysch24</strain>
    </source>
</reference>
<sequence>MRRVPKIVHVLKFILLCFIFCCAIGFAVQYLWNWLVPELFKGPVISFWQALGLFVLGKLLLGWHGGSGPWKERAKEKWRMKMREKMENMTDEQREELRERFRRCGMDRWNRSKGGFNRNDENTQSQPETNI</sequence>
<evidence type="ECO:0000313" key="4">
    <source>
        <dbReference type="Proteomes" id="UP000461730"/>
    </source>
</evidence>
<dbReference type="Proteomes" id="UP000461730">
    <property type="component" value="Unassembled WGS sequence"/>
</dbReference>
<feature type="compositionally biased region" description="Polar residues" evidence="1">
    <location>
        <begin position="122"/>
        <end position="131"/>
    </location>
</feature>
<name>A0A7K1U8X8_9BACT</name>
<keyword evidence="4" id="KW-1185">Reference proteome</keyword>
<organism evidence="3 4">
    <name type="scientific">Chitinophaga tropicalis</name>
    <dbReference type="NCBI Taxonomy" id="2683588"/>
    <lineage>
        <taxon>Bacteria</taxon>
        <taxon>Pseudomonadati</taxon>
        <taxon>Bacteroidota</taxon>
        <taxon>Chitinophagia</taxon>
        <taxon>Chitinophagales</taxon>
        <taxon>Chitinophagaceae</taxon>
        <taxon>Chitinophaga</taxon>
    </lineage>
</organism>
<feature type="region of interest" description="Disordered" evidence="1">
    <location>
        <begin position="108"/>
        <end position="131"/>
    </location>
</feature>
<evidence type="ECO:0000313" key="3">
    <source>
        <dbReference type="EMBL" id="MVT10819.1"/>
    </source>
</evidence>
<comment type="caution">
    <text evidence="3">The sequence shown here is derived from an EMBL/GenBank/DDBJ whole genome shotgun (WGS) entry which is preliminary data.</text>
</comment>
<evidence type="ECO:0000256" key="1">
    <source>
        <dbReference type="SAM" id="MobiDB-lite"/>
    </source>
</evidence>
<protein>
    <recommendedName>
        <fullName evidence="5">DUF1682 domain-containing protein</fullName>
    </recommendedName>
</protein>
<evidence type="ECO:0008006" key="5">
    <source>
        <dbReference type="Google" id="ProtNLM"/>
    </source>
</evidence>
<keyword evidence="2" id="KW-0812">Transmembrane</keyword>
<dbReference type="AlphaFoldDB" id="A0A7K1U8X8"/>
<feature type="transmembrane region" description="Helical" evidence="2">
    <location>
        <begin position="44"/>
        <end position="63"/>
    </location>
</feature>
<proteinExistence type="predicted"/>
<evidence type="ECO:0000256" key="2">
    <source>
        <dbReference type="SAM" id="Phobius"/>
    </source>
</evidence>
<keyword evidence="2" id="KW-1133">Transmembrane helix</keyword>